<evidence type="ECO:0000256" key="7">
    <source>
        <dbReference type="SAM" id="MobiDB-lite"/>
    </source>
</evidence>
<keyword evidence="4" id="KW-0804">Transcription</keyword>
<keyword evidence="6" id="KW-0175">Coiled coil</keyword>
<organism evidence="8 9">
    <name type="scientific">Mycoemilia scoparia</name>
    <dbReference type="NCBI Taxonomy" id="417184"/>
    <lineage>
        <taxon>Eukaryota</taxon>
        <taxon>Fungi</taxon>
        <taxon>Fungi incertae sedis</taxon>
        <taxon>Zoopagomycota</taxon>
        <taxon>Kickxellomycotina</taxon>
        <taxon>Kickxellomycetes</taxon>
        <taxon>Kickxellales</taxon>
        <taxon>Kickxellaceae</taxon>
        <taxon>Mycoemilia</taxon>
    </lineage>
</organism>
<keyword evidence="3" id="KW-0805">Transcription regulation</keyword>
<dbReference type="EMBL" id="JANBPU010000066">
    <property type="protein sequence ID" value="KAJ1917626.1"/>
    <property type="molecule type" value="Genomic_DNA"/>
</dbReference>
<evidence type="ECO:0000256" key="1">
    <source>
        <dbReference type="ARBA" id="ARBA00004123"/>
    </source>
</evidence>
<dbReference type="InterPro" id="IPR024318">
    <property type="entry name" value="Nro1/ETT1"/>
</dbReference>
<evidence type="ECO:0000256" key="6">
    <source>
        <dbReference type="SAM" id="Coils"/>
    </source>
</evidence>
<evidence type="ECO:0000256" key="2">
    <source>
        <dbReference type="ARBA" id="ARBA00007273"/>
    </source>
</evidence>
<feature type="compositionally biased region" description="Basic residues" evidence="7">
    <location>
        <begin position="1"/>
        <end position="18"/>
    </location>
</feature>
<sequence>MSDKTTKKRPMGLKKSRAAKAATTGSQNKRPKDEQSQVINNATPAGMSVDETTEDGGSQLNEDEETIVLEAPEVEEEDNDGQIGEIWGIYQKAIKAMQNPVGISSKQEGGGGDEDLAIKYLRGTIHECDYILKSKYNSLKQKAGSAEGKEGEGEVELVPKFYYVYGMALYTLSELTNPEDAKEYFELSIMRLEQARDKILERSAGDGGRDGGLLKSVYLGLGKSTLSRAKFVDFDKEKEAEKKVVELVNKSLEYFDKALDTETNKEELVKESLIVTDLVFTFVYLFVDIVELQLAVRWGIKKLESIQNGEGQNKKAEIEFSLGNAHWILASHYLDQIDEETGEVPERNTVEKLLTQARDHLKKARENEEEKKTDASESLYDILILLSEVYINLGNIQPEEENQEAEYAKATEVLLVAKKNLPSGQEFPEHLQAFIDESN</sequence>
<comment type="subcellular location">
    <subcellularLocation>
        <location evidence="1">Nucleus</location>
    </subcellularLocation>
</comment>
<name>A0A9W8DTH3_9FUNG</name>
<protein>
    <recommendedName>
        <fullName evidence="10">Enhancer of translation termination 1</fullName>
    </recommendedName>
</protein>
<evidence type="ECO:0000256" key="3">
    <source>
        <dbReference type="ARBA" id="ARBA00023015"/>
    </source>
</evidence>
<dbReference type="GO" id="GO:0005634">
    <property type="term" value="C:nucleus"/>
    <property type="evidence" value="ECO:0007669"/>
    <property type="project" value="UniProtKB-SubCell"/>
</dbReference>
<dbReference type="PANTHER" id="PTHR28290:SF1">
    <property type="entry name" value="ENHANCER OF TRANSLATION TERMINATION 1"/>
    <property type="match status" value="1"/>
</dbReference>
<evidence type="ECO:0000313" key="8">
    <source>
        <dbReference type="EMBL" id="KAJ1917626.1"/>
    </source>
</evidence>
<gene>
    <name evidence="8" type="ORF">H4219_003088</name>
</gene>
<keyword evidence="9" id="KW-1185">Reference proteome</keyword>
<evidence type="ECO:0008006" key="10">
    <source>
        <dbReference type="Google" id="ProtNLM"/>
    </source>
</evidence>
<proteinExistence type="inferred from homology"/>
<evidence type="ECO:0000256" key="5">
    <source>
        <dbReference type="ARBA" id="ARBA00023242"/>
    </source>
</evidence>
<evidence type="ECO:0000256" key="4">
    <source>
        <dbReference type="ARBA" id="ARBA00023163"/>
    </source>
</evidence>
<comment type="caution">
    <text evidence="8">The sequence shown here is derived from an EMBL/GenBank/DDBJ whole genome shotgun (WGS) entry which is preliminary data.</text>
</comment>
<dbReference type="PANTHER" id="PTHR28290">
    <property type="entry name" value="ENHANCER OF TRANSLATION TERMINATION 1"/>
    <property type="match status" value="1"/>
</dbReference>
<evidence type="ECO:0000313" key="9">
    <source>
        <dbReference type="Proteomes" id="UP001150538"/>
    </source>
</evidence>
<dbReference type="GO" id="GO:2000640">
    <property type="term" value="P:positive regulation of SREBP signaling pathway"/>
    <property type="evidence" value="ECO:0007669"/>
    <property type="project" value="TreeGrafter"/>
</dbReference>
<feature type="coiled-coil region" evidence="6">
    <location>
        <begin position="347"/>
        <end position="378"/>
    </location>
</feature>
<keyword evidence="5" id="KW-0539">Nucleus</keyword>
<comment type="similarity">
    <text evidence="2">Belongs to the ETT1 family.</text>
</comment>
<dbReference type="AlphaFoldDB" id="A0A9W8DTH3"/>
<feature type="region of interest" description="Disordered" evidence="7">
    <location>
        <begin position="1"/>
        <end position="62"/>
    </location>
</feature>
<accession>A0A9W8DTH3</accession>
<reference evidence="8" key="1">
    <citation type="submission" date="2022-07" db="EMBL/GenBank/DDBJ databases">
        <title>Phylogenomic reconstructions and comparative analyses of Kickxellomycotina fungi.</title>
        <authorList>
            <person name="Reynolds N.K."/>
            <person name="Stajich J.E."/>
            <person name="Barry K."/>
            <person name="Grigoriev I.V."/>
            <person name="Crous P."/>
            <person name="Smith M.E."/>
        </authorList>
    </citation>
    <scope>NUCLEOTIDE SEQUENCE</scope>
    <source>
        <strain evidence="8">NBRC 100468</strain>
    </source>
</reference>
<dbReference type="Proteomes" id="UP001150538">
    <property type="component" value="Unassembled WGS sequence"/>
</dbReference>
<dbReference type="OrthoDB" id="5598057at2759"/>